<feature type="compositionally biased region" description="Low complexity" evidence="1">
    <location>
        <begin position="104"/>
        <end position="119"/>
    </location>
</feature>
<sequence>MDFSDWKDFNGLGGGGGGGDPPMPALLISSQPPKNARSSFLPKANMIRIIGKCRCSVHFHAKTSPFSGLLLFVLFYPITSQQNFLSLIQPFLGTNGQQQSLSTPQQSATGPQQPQAQQPPAEPPMGDLNSFGGIGQFVELFKNVQQQGTTPQEGVDRGERVQQAANMAQKVLATFSNSQGSVDSSASRSSGGLNEYLSFGRNFGLGSALQEKRRKRQAPSGDLFKLLQDVGRKASERRRQHSPAPSRQPRPFQSNSPFIRLTDNFGRNFFQVDSLII</sequence>
<organism evidence="2 3">
    <name type="scientific">Globodera rostochiensis</name>
    <name type="common">Golden nematode worm</name>
    <name type="synonym">Heterodera rostochiensis</name>
    <dbReference type="NCBI Taxonomy" id="31243"/>
    <lineage>
        <taxon>Eukaryota</taxon>
        <taxon>Metazoa</taxon>
        <taxon>Ecdysozoa</taxon>
        <taxon>Nematoda</taxon>
        <taxon>Chromadorea</taxon>
        <taxon>Rhabditida</taxon>
        <taxon>Tylenchina</taxon>
        <taxon>Tylenchomorpha</taxon>
        <taxon>Tylenchoidea</taxon>
        <taxon>Heteroderidae</taxon>
        <taxon>Heteroderinae</taxon>
        <taxon>Globodera</taxon>
    </lineage>
</organism>
<feature type="region of interest" description="Disordered" evidence="1">
    <location>
        <begin position="231"/>
        <end position="257"/>
    </location>
</feature>
<evidence type="ECO:0000256" key="1">
    <source>
        <dbReference type="SAM" id="MobiDB-lite"/>
    </source>
</evidence>
<name>A0A914HZQ9_GLORO</name>
<dbReference type="WBParaSite" id="Gr19_v10_g553.t1">
    <property type="protein sequence ID" value="Gr19_v10_g553.t1"/>
    <property type="gene ID" value="Gr19_v10_g553"/>
</dbReference>
<keyword evidence="2" id="KW-1185">Reference proteome</keyword>
<proteinExistence type="predicted"/>
<dbReference type="AlphaFoldDB" id="A0A914HZQ9"/>
<feature type="region of interest" description="Disordered" evidence="1">
    <location>
        <begin position="96"/>
        <end position="129"/>
    </location>
</feature>
<protein>
    <submittedName>
        <fullName evidence="3">Uncharacterized protein</fullName>
    </submittedName>
</protein>
<accession>A0A914HZQ9</accession>
<evidence type="ECO:0000313" key="2">
    <source>
        <dbReference type="Proteomes" id="UP000887572"/>
    </source>
</evidence>
<feature type="region of interest" description="Disordered" evidence="1">
    <location>
        <begin position="11"/>
        <end position="34"/>
    </location>
</feature>
<feature type="compositionally biased region" description="Gly residues" evidence="1">
    <location>
        <begin position="11"/>
        <end position="20"/>
    </location>
</feature>
<dbReference type="Proteomes" id="UP000887572">
    <property type="component" value="Unplaced"/>
</dbReference>
<evidence type="ECO:0000313" key="3">
    <source>
        <dbReference type="WBParaSite" id="Gr19_v10_g553.t1"/>
    </source>
</evidence>
<reference evidence="3" key="1">
    <citation type="submission" date="2022-11" db="UniProtKB">
        <authorList>
            <consortium name="WormBaseParasite"/>
        </authorList>
    </citation>
    <scope>IDENTIFICATION</scope>
</reference>